<feature type="compositionally biased region" description="Polar residues" evidence="4">
    <location>
        <begin position="18"/>
        <end position="32"/>
    </location>
</feature>
<proteinExistence type="inferred from homology"/>
<name>A0A0N7MMB4_9SACH</name>
<evidence type="ECO:0000256" key="3">
    <source>
        <dbReference type="RuleBase" id="RU003876"/>
    </source>
</evidence>
<gene>
    <name evidence="5" type="ORF">LAQU0_S18e00628g</name>
</gene>
<dbReference type="SUPFAM" id="SSF143113">
    <property type="entry name" value="NAP-like"/>
    <property type="match status" value="1"/>
</dbReference>
<protein>
    <submittedName>
        <fullName evidence="5">LAQU0S18e00628g1_1</fullName>
    </submittedName>
</protein>
<dbReference type="Gene3D" id="3.30.1120.90">
    <property type="entry name" value="Nucleosome assembly protein"/>
    <property type="match status" value="1"/>
</dbReference>
<dbReference type="InterPro" id="IPR037231">
    <property type="entry name" value="NAP-like_sf"/>
</dbReference>
<keyword evidence="6" id="KW-1185">Reference proteome</keyword>
<evidence type="ECO:0000313" key="6">
    <source>
        <dbReference type="Proteomes" id="UP000236544"/>
    </source>
</evidence>
<feature type="region of interest" description="Disordered" evidence="4">
    <location>
        <begin position="309"/>
        <end position="340"/>
    </location>
</feature>
<organism evidence="5 6">
    <name type="scientific">Lachancea quebecensis</name>
    <dbReference type="NCBI Taxonomy" id="1654605"/>
    <lineage>
        <taxon>Eukaryota</taxon>
        <taxon>Fungi</taxon>
        <taxon>Dikarya</taxon>
        <taxon>Ascomycota</taxon>
        <taxon>Saccharomycotina</taxon>
        <taxon>Saccharomycetes</taxon>
        <taxon>Saccharomycetales</taxon>
        <taxon>Saccharomycetaceae</taxon>
        <taxon>Lachancea</taxon>
    </lineage>
</organism>
<dbReference type="Proteomes" id="UP000236544">
    <property type="component" value="Unassembled WGS sequence"/>
</dbReference>
<feature type="region of interest" description="Disordered" evidence="4">
    <location>
        <begin position="374"/>
        <end position="431"/>
    </location>
</feature>
<dbReference type="Gene3D" id="1.20.5.1500">
    <property type="match status" value="1"/>
</dbReference>
<dbReference type="GO" id="GO:0005940">
    <property type="term" value="C:septin ring"/>
    <property type="evidence" value="ECO:0007669"/>
    <property type="project" value="UniProtKB-ARBA"/>
</dbReference>
<feature type="compositionally biased region" description="Acidic residues" evidence="4">
    <location>
        <begin position="321"/>
        <end position="340"/>
    </location>
</feature>
<sequence length="431" mass="48513">MSKPIKTTSSKIDAAPTPHNTPSSVLGSSYLKNGNPARNIPQTINEEEINSALANNPQLLASIQDKLGDLVGQDSGYVASLPGAVRDRIYALKKLQRDLFEMEKEFQLEMFALEEKYLKKYAPVHQRRFEIVTGKQEPTAQEIEAGKEEGDQLDTLAEEPEEDEEGADNADEDLKGIPSFWLTAFENLPIMSQTVTSADAEVLEYLTDVKLEYLTEGKPGFKLVFEFDAENPFFSNSQLVKTYYYQSELGYSGDFIYDHAEGCKVDWTDNESNVTISVETRKQRNKTTKQVRTIEKITPVESFFNFFDPPKLPAKSKDASGSDDENEEDDDEEDDEEVAELESRLALDYAIGEEFKDKLIPRAVDWFTGAAIEFEYDADQPDEDDEFDSELEDEDDDDEDDDEDGDDDGSENDFASAAPGTKEQPPECKQN</sequence>
<evidence type="ECO:0000313" key="5">
    <source>
        <dbReference type="EMBL" id="CUS24629.1"/>
    </source>
</evidence>
<dbReference type="FunFam" id="1.20.5.1500:FF:000001">
    <property type="entry name" value="Nucleosome assembly protein 1-like 1"/>
    <property type="match status" value="1"/>
</dbReference>
<feature type="compositionally biased region" description="Acidic residues" evidence="4">
    <location>
        <begin position="156"/>
        <end position="171"/>
    </location>
</feature>
<feature type="compositionally biased region" description="Acidic residues" evidence="4">
    <location>
        <begin position="374"/>
        <end position="411"/>
    </location>
</feature>
<evidence type="ECO:0000256" key="1">
    <source>
        <dbReference type="ARBA" id="ARBA00004266"/>
    </source>
</evidence>
<comment type="similarity">
    <text evidence="2 3">Belongs to the nucleosome assembly protein (NAP) family.</text>
</comment>
<dbReference type="Pfam" id="PF00956">
    <property type="entry name" value="NAP"/>
    <property type="match status" value="1"/>
</dbReference>
<feature type="region of interest" description="Disordered" evidence="4">
    <location>
        <begin position="136"/>
        <end position="171"/>
    </location>
</feature>
<reference evidence="6" key="1">
    <citation type="submission" date="2015-10" db="EMBL/GenBank/DDBJ databases">
        <authorList>
            <person name="Devillers H."/>
        </authorList>
    </citation>
    <scope>NUCLEOTIDE SEQUENCE [LARGE SCALE GENOMIC DNA]</scope>
</reference>
<evidence type="ECO:0000256" key="4">
    <source>
        <dbReference type="SAM" id="MobiDB-lite"/>
    </source>
</evidence>
<dbReference type="EMBL" id="LN890534">
    <property type="protein sequence ID" value="CUS24629.1"/>
    <property type="molecule type" value="Genomic_DNA"/>
</dbReference>
<feature type="region of interest" description="Disordered" evidence="4">
    <location>
        <begin position="1"/>
        <end position="39"/>
    </location>
</feature>
<dbReference type="InterPro" id="IPR002164">
    <property type="entry name" value="NAP_family"/>
</dbReference>
<dbReference type="AlphaFoldDB" id="A0A0N7MMB4"/>
<dbReference type="OrthoDB" id="27325at2759"/>
<dbReference type="GO" id="GO:0005634">
    <property type="term" value="C:nucleus"/>
    <property type="evidence" value="ECO:0007669"/>
    <property type="project" value="InterPro"/>
</dbReference>
<comment type="subcellular location">
    <subcellularLocation>
        <location evidence="1">Bud neck</location>
    </subcellularLocation>
</comment>
<dbReference type="GO" id="GO:0005935">
    <property type="term" value="C:cellular bud neck"/>
    <property type="evidence" value="ECO:0007669"/>
    <property type="project" value="UniProtKB-SubCell"/>
</dbReference>
<dbReference type="GO" id="GO:0006334">
    <property type="term" value="P:nucleosome assembly"/>
    <property type="evidence" value="ECO:0007669"/>
    <property type="project" value="InterPro"/>
</dbReference>
<dbReference type="PANTHER" id="PTHR11875">
    <property type="entry name" value="TESTIS-SPECIFIC Y-ENCODED PROTEIN"/>
    <property type="match status" value="1"/>
</dbReference>
<feature type="compositionally biased region" description="Polar residues" evidence="4">
    <location>
        <begin position="1"/>
        <end position="11"/>
    </location>
</feature>
<accession>A0A0N7MMB4</accession>
<dbReference type="FunFam" id="3.30.1120.90:FF:000003">
    <property type="entry name" value="Nucleosome assembly protein"/>
    <property type="match status" value="1"/>
</dbReference>
<evidence type="ECO:0000256" key="2">
    <source>
        <dbReference type="ARBA" id="ARBA00009947"/>
    </source>
</evidence>